<keyword evidence="1" id="KW-1133">Transmembrane helix</keyword>
<keyword evidence="1" id="KW-0812">Transmembrane</keyword>
<dbReference type="Proteomes" id="UP000198297">
    <property type="component" value="Unassembled WGS sequence"/>
</dbReference>
<dbReference type="RefSeq" id="WP_089308390.1">
    <property type="nucleotide sequence ID" value="NZ_FZNK01000002.1"/>
</dbReference>
<evidence type="ECO:0000259" key="2">
    <source>
        <dbReference type="Pfam" id="PF14258"/>
    </source>
</evidence>
<dbReference type="EMBL" id="FZNK01000002">
    <property type="protein sequence ID" value="SNR49481.1"/>
    <property type="molecule type" value="Genomic_DNA"/>
</dbReference>
<dbReference type="Pfam" id="PF14258">
    <property type="entry name" value="DUF4350"/>
    <property type="match status" value="1"/>
</dbReference>
<sequence>MRRPPVPRLVLYALILTLSVAIVIAASTSTATFGGYNIDWDGTSEFRELADQQSESQIALETTAYERSNTSETTAIILAPEEPYTANDSRRVRAFVRSGGTVVIADDFGSEGNALLSAVGADARFNGTQLLDEREYYQAPSLPVATNITDSQYTSDVAQLTLNGATAIDANGSTVLATSSRFGYLDRDGTGGLSPGDELSTYPVVTVESVGDGRVIAVSDPSVFINTMLTQPDNEAFATALLETHQQTLLDYSRAGEQPPLSIILLAVRSSVVVQMGLVGVGIGFVWAYGVFGRFTSRSIWGGLLEIVPEPLRDHFPIWLREITSGDEDTPTELIDEDTLLRSLSQRHPEWDETRLRQVMTDVLSERSRTEDDE</sequence>
<reference evidence="3 4" key="1">
    <citation type="submission" date="2017-06" db="EMBL/GenBank/DDBJ databases">
        <authorList>
            <person name="Kim H.J."/>
            <person name="Triplett B.A."/>
        </authorList>
    </citation>
    <scope>NUCLEOTIDE SEQUENCE [LARGE SCALE GENOMIC DNA]</scope>
    <source>
        <strain evidence="3 4">DSM 19316</strain>
    </source>
</reference>
<name>A0A238WSX3_HALEZ</name>
<protein>
    <recommendedName>
        <fullName evidence="2">DUF4350 domain-containing protein</fullName>
    </recommendedName>
</protein>
<gene>
    <name evidence="3" type="ORF">SAMN06266787_102638</name>
</gene>
<keyword evidence="1" id="KW-0472">Membrane</keyword>
<dbReference type="InterPro" id="IPR025646">
    <property type="entry name" value="DUF4350"/>
</dbReference>
<dbReference type="InterPro" id="IPR029062">
    <property type="entry name" value="Class_I_gatase-like"/>
</dbReference>
<evidence type="ECO:0000313" key="4">
    <source>
        <dbReference type="Proteomes" id="UP000198297"/>
    </source>
</evidence>
<dbReference type="Gene3D" id="3.40.50.880">
    <property type="match status" value="1"/>
</dbReference>
<accession>A0A238WSX3</accession>
<evidence type="ECO:0000256" key="1">
    <source>
        <dbReference type="SAM" id="Phobius"/>
    </source>
</evidence>
<dbReference type="AlphaFoldDB" id="A0A238WSX3"/>
<feature type="transmembrane region" description="Helical" evidence="1">
    <location>
        <begin position="272"/>
        <end position="292"/>
    </location>
</feature>
<organism evidence="3 4">
    <name type="scientific">Halorubrum ezzemoulense</name>
    <name type="common">Halorubrum chaoviator</name>
    <dbReference type="NCBI Taxonomy" id="337243"/>
    <lineage>
        <taxon>Archaea</taxon>
        <taxon>Methanobacteriati</taxon>
        <taxon>Methanobacteriota</taxon>
        <taxon>Stenosarchaea group</taxon>
        <taxon>Halobacteria</taxon>
        <taxon>Halobacteriales</taxon>
        <taxon>Haloferacaceae</taxon>
        <taxon>Halorubrum</taxon>
    </lineage>
</organism>
<evidence type="ECO:0000313" key="3">
    <source>
        <dbReference type="EMBL" id="SNR49481.1"/>
    </source>
</evidence>
<proteinExistence type="predicted"/>
<feature type="domain" description="DUF4350" evidence="2">
    <location>
        <begin position="36"/>
        <end position="242"/>
    </location>
</feature>